<protein>
    <submittedName>
        <fullName evidence="1">Modification methylase Sau96I</fullName>
    </submittedName>
</protein>
<reference evidence="1 2" key="1">
    <citation type="submission" date="2018-09" db="EMBL/GenBank/DDBJ databases">
        <title>Complete genome sequence of Streptococcus sp. KCOM 1679 (=ChDC B345).</title>
        <authorList>
            <person name="Kook J.-K."/>
            <person name="Park S.-N."/>
            <person name="Lim Y.K."/>
        </authorList>
    </citation>
    <scope>NUCLEOTIDE SEQUENCE [LARGE SCALE GENOMIC DNA]</scope>
    <source>
        <strain evidence="1 2">ChDC B345</strain>
    </source>
</reference>
<proteinExistence type="predicted"/>
<dbReference type="KEGG" id="sgw:D7D53_08650"/>
<dbReference type="AlphaFoldDB" id="A0A387B647"/>
<keyword evidence="1" id="KW-0808">Transferase</keyword>
<sequence>MERVGRQELLEQLLNYEPLGFIDPFSDLGEFDSLQKKFKQPVKDLVNRYSGQPYSLAWQHKIMEMRKLFIAYQIALNEEDKQINFQRRTRSEESKEHANAIVTTYLKLGFSFKEIEKRVSLSYKQLRRGWRRSDHVMTSSPEFYSKGDLSEGCCLPSKKLPKSMRINEE</sequence>
<evidence type="ECO:0000313" key="1">
    <source>
        <dbReference type="EMBL" id="AYF96496.1"/>
    </source>
</evidence>
<dbReference type="Proteomes" id="UP000275328">
    <property type="component" value="Chromosome"/>
</dbReference>
<dbReference type="GO" id="GO:0008168">
    <property type="term" value="F:methyltransferase activity"/>
    <property type="evidence" value="ECO:0007669"/>
    <property type="project" value="UniProtKB-KW"/>
</dbReference>
<keyword evidence="1" id="KW-0489">Methyltransferase</keyword>
<accession>A0A387B647</accession>
<evidence type="ECO:0000313" key="2">
    <source>
        <dbReference type="Proteomes" id="UP000275328"/>
    </source>
</evidence>
<dbReference type="EMBL" id="CP032621">
    <property type="protein sequence ID" value="AYF96496.1"/>
    <property type="molecule type" value="Genomic_DNA"/>
</dbReference>
<dbReference type="RefSeq" id="WP_120770709.1">
    <property type="nucleotide sequence ID" value="NZ_CP032621.1"/>
</dbReference>
<organism evidence="1 2">
    <name type="scientific">Streptococcus gwangjuensis</name>
    <dbReference type="NCBI Taxonomy" id="1433513"/>
    <lineage>
        <taxon>Bacteria</taxon>
        <taxon>Bacillati</taxon>
        <taxon>Bacillota</taxon>
        <taxon>Bacilli</taxon>
        <taxon>Lactobacillales</taxon>
        <taxon>Streptococcaceae</taxon>
        <taxon>Streptococcus</taxon>
        <taxon>Streptococcus mitis group</taxon>
    </lineage>
</organism>
<name>A0A387B647_9STRE</name>
<gene>
    <name evidence="1" type="ORF">D7D53_08650</name>
</gene>
<keyword evidence="2" id="KW-1185">Reference proteome</keyword>
<dbReference type="GO" id="GO:0032259">
    <property type="term" value="P:methylation"/>
    <property type="evidence" value="ECO:0007669"/>
    <property type="project" value="UniProtKB-KW"/>
</dbReference>